<dbReference type="RefSeq" id="WP_095682414.1">
    <property type="nucleotide sequence ID" value="NZ_JAVRER010000058.1"/>
</dbReference>
<comment type="caution">
    <text evidence="2">The sequence shown here is derived from an EMBL/GenBank/DDBJ whole genome shotgun (WGS) entry which is preliminary data.</text>
</comment>
<accession>A0ABD5EC37</accession>
<feature type="region of interest" description="Disordered" evidence="1">
    <location>
        <begin position="127"/>
        <end position="218"/>
    </location>
</feature>
<dbReference type="AlphaFoldDB" id="A0ABD5EC37"/>
<evidence type="ECO:0000256" key="1">
    <source>
        <dbReference type="SAM" id="MobiDB-lite"/>
    </source>
</evidence>
<evidence type="ECO:0000313" key="2">
    <source>
        <dbReference type="EMBL" id="MDT0418938.1"/>
    </source>
</evidence>
<organism evidence="2 3">
    <name type="scientific">Streptomyces evansiae</name>
    <dbReference type="NCBI Taxonomy" id="3075535"/>
    <lineage>
        <taxon>Bacteria</taxon>
        <taxon>Bacillati</taxon>
        <taxon>Actinomycetota</taxon>
        <taxon>Actinomycetes</taxon>
        <taxon>Kitasatosporales</taxon>
        <taxon>Streptomycetaceae</taxon>
        <taxon>Streptomyces</taxon>
    </lineage>
</organism>
<dbReference type="EMBL" id="JAVRER010000058">
    <property type="protein sequence ID" value="MDT0418938.1"/>
    <property type="molecule type" value="Genomic_DNA"/>
</dbReference>
<gene>
    <name evidence="2" type="ORF">RM574_25995</name>
</gene>
<evidence type="ECO:0000313" key="3">
    <source>
        <dbReference type="Proteomes" id="UP001183607"/>
    </source>
</evidence>
<sequence length="218" mass="22651">MVFGADEVRVVRRALALALLPGPARTDDVRDCLRLSQAVDAAVDEAARLRAFLVADLARYRAALPGSLAGFLPLLAEALDAGYQPGPDDLAALRALRHDPAAARLLARCQALAEQAVRARLAGRALAPGPRTPLRALPGGRAADEPAKPAPAKPAPAKPATPARKPDQPARRPGAVPTPAEVFPPKRRPAPPGSRYAVLSTDVNADTADTPPQKLAAG</sequence>
<name>A0ABD5EC37_9ACTN</name>
<proteinExistence type="predicted"/>
<reference evidence="3" key="1">
    <citation type="submission" date="2023-07" db="EMBL/GenBank/DDBJ databases">
        <title>30 novel species of actinomycetes from the DSMZ collection.</title>
        <authorList>
            <person name="Nouioui I."/>
        </authorList>
    </citation>
    <scope>NUCLEOTIDE SEQUENCE [LARGE SCALE GENOMIC DNA]</scope>
    <source>
        <strain evidence="3">DSM 41982</strain>
    </source>
</reference>
<dbReference type="Proteomes" id="UP001183607">
    <property type="component" value="Unassembled WGS sequence"/>
</dbReference>
<protein>
    <submittedName>
        <fullName evidence="2">Uncharacterized protein</fullName>
    </submittedName>
</protein>
<feature type="compositionally biased region" description="Pro residues" evidence="1">
    <location>
        <begin position="148"/>
        <end position="159"/>
    </location>
</feature>